<dbReference type="RefSeq" id="WP_222874330.1">
    <property type="nucleotide sequence ID" value="NZ_CP039704.1"/>
</dbReference>
<gene>
    <name evidence="2" type="ORF">E6W36_07825</name>
</gene>
<protein>
    <submittedName>
        <fullName evidence="2">YggT family protein</fullName>
    </submittedName>
</protein>
<keyword evidence="3" id="KW-1185">Reference proteome</keyword>
<sequence>MIAILDFLYFLADTGLELLTWAIFITVIASWLIAFNVINPYNPFVGQILNTLNRIIEPLCRPIRRLLPDLGGIDLAPMILVILIIGVRNYLLRGAFNGLASLL</sequence>
<feature type="transmembrane region" description="Helical" evidence="1">
    <location>
        <begin position="18"/>
        <end position="38"/>
    </location>
</feature>
<name>A0A4D7CC07_9SPHN</name>
<dbReference type="KEGG" id="hgn:E6W36_07825"/>
<dbReference type="Pfam" id="PF02325">
    <property type="entry name" value="CCB3_YggT"/>
    <property type="match status" value="1"/>
</dbReference>
<evidence type="ECO:0000256" key="1">
    <source>
        <dbReference type="SAM" id="Phobius"/>
    </source>
</evidence>
<evidence type="ECO:0000313" key="2">
    <source>
        <dbReference type="EMBL" id="QCI79482.1"/>
    </source>
</evidence>
<evidence type="ECO:0000313" key="3">
    <source>
        <dbReference type="Proteomes" id="UP000298714"/>
    </source>
</evidence>
<keyword evidence="1" id="KW-1133">Transmembrane helix</keyword>
<accession>A0A4D7CC07</accession>
<dbReference type="InterPro" id="IPR003425">
    <property type="entry name" value="CCB3/YggT"/>
</dbReference>
<organism evidence="2 3">
    <name type="scientific">Hankyongella ginsenosidimutans</name>
    <dbReference type="NCBI Taxonomy" id="1763828"/>
    <lineage>
        <taxon>Bacteria</taxon>
        <taxon>Pseudomonadati</taxon>
        <taxon>Pseudomonadota</taxon>
        <taxon>Alphaproteobacteria</taxon>
        <taxon>Sphingomonadales</taxon>
        <taxon>Sphingomonadaceae</taxon>
        <taxon>Hankyongella</taxon>
    </lineage>
</organism>
<reference evidence="3" key="1">
    <citation type="submission" date="2019-04" db="EMBL/GenBank/DDBJ databases">
        <title>Complete genome sequence of Sphingomonas sp. W1-2-3.</title>
        <authorList>
            <person name="Im W.T."/>
        </authorList>
    </citation>
    <scope>NUCLEOTIDE SEQUENCE [LARGE SCALE GENOMIC DNA]</scope>
    <source>
        <strain evidence="3">W1-2-3</strain>
    </source>
</reference>
<proteinExistence type="predicted"/>
<dbReference type="Proteomes" id="UP000298714">
    <property type="component" value="Chromosome"/>
</dbReference>
<dbReference type="EMBL" id="CP039704">
    <property type="protein sequence ID" value="QCI79482.1"/>
    <property type="molecule type" value="Genomic_DNA"/>
</dbReference>
<feature type="transmembrane region" description="Helical" evidence="1">
    <location>
        <begin position="71"/>
        <end position="91"/>
    </location>
</feature>
<dbReference type="AlphaFoldDB" id="A0A4D7CC07"/>
<keyword evidence="1" id="KW-0812">Transmembrane</keyword>
<dbReference type="GO" id="GO:0016020">
    <property type="term" value="C:membrane"/>
    <property type="evidence" value="ECO:0007669"/>
    <property type="project" value="InterPro"/>
</dbReference>
<keyword evidence="1" id="KW-0472">Membrane</keyword>